<dbReference type="RefSeq" id="WP_141353792.1">
    <property type="nucleotide sequence ID" value="NZ_BJNV01000058.1"/>
</dbReference>
<dbReference type="AlphaFoldDB" id="A0A4Y4CVN0"/>
<dbReference type="Pfam" id="PF06685">
    <property type="entry name" value="DUF1186"/>
    <property type="match status" value="1"/>
</dbReference>
<dbReference type="EMBL" id="BJNV01000058">
    <property type="protein sequence ID" value="GEC96938.1"/>
    <property type="molecule type" value="Genomic_DNA"/>
</dbReference>
<dbReference type="InterPro" id="IPR010602">
    <property type="entry name" value="DUF1186"/>
</dbReference>
<name>A0A4Y4CVN0_ZOORA</name>
<dbReference type="SUPFAM" id="SSF103642">
    <property type="entry name" value="Sec-C motif"/>
    <property type="match status" value="1"/>
</dbReference>
<accession>A0A4Y4CVN0</accession>
<dbReference type="Pfam" id="PF02810">
    <property type="entry name" value="SEC-C"/>
    <property type="match status" value="1"/>
</dbReference>
<reference evidence="1 2" key="1">
    <citation type="submission" date="2019-06" db="EMBL/GenBank/DDBJ databases">
        <title>Whole genome shotgun sequence of Zoogloea ramigera NBRC 15342.</title>
        <authorList>
            <person name="Hosoyama A."/>
            <person name="Uohara A."/>
            <person name="Ohji S."/>
            <person name="Ichikawa N."/>
        </authorList>
    </citation>
    <scope>NUCLEOTIDE SEQUENCE [LARGE SCALE GENOMIC DNA]</scope>
    <source>
        <strain evidence="1 2">NBRC 15342</strain>
    </source>
</reference>
<dbReference type="PANTHER" id="PTHR33747:SF1">
    <property type="entry name" value="ADENYLATE CYCLASE-ASSOCIATED CAP C-TERMINAL DOMAIN-CONTAINING PROTEIN"/>
    <property type="match status" value="1"/>
</dbReference>
<proteinExistence type="predicted"/>
<protein>
    <recommendedName>
        <fullName evidence="3">SEC-C motif-containing protein</fullName>
    </recommendedName>
</protein>
<dbReference type="Gene3D" id="3.10.450.50">
    <property type="match status" value="1"/>
</dbReference>
<keyword evidence="2" id="KW-1185">Reference proteome</keyword>
<evidence type="ECO:0008006" key="3">
    <source>
        <dbReference type="Google" id="ProtNLM"/>
    </source>
</evidence>
<evidence type="ECO:0000313" key="2">
    <source>
        <dbReference type="Proteomes" id="UP000318422"/>
    </source>
</evidence>
<dbReference type="Proteomes" id="UP000318422">
    <property type="component" value="Unassembled WGS sequence"/>
</dbReference>
<dbReference type="OrthoDB" id="570299at2"/>
<gene>
    <name evidence="1" type="ORF">ZRA01_30110</name>
</gene>
<comment type="caution">
    <text evidence="1">The sequence shown here is derived from an EMBL/GenBank/DDBJ whole genome shotgun (WGS) entry which is preliminary data.</text>
</comment>
<dbReference type="InterPro" id="IPR004027">
    <property type="entry name" value="SEC_C_motif"/>
</dbReference>
<evidence type="ECO:0000313" key="1">
    <source>
        <dbReference type="EMBL" id="GEC96938.1"/>
    </source>
</evidence>
<dbReference type="PANTHER" id="PTHR33747">
    <property type="entry name" value="UPF0225 PROTEIN SCO1677"/>
    <property type="match status" value="1"/>
</dbReference>
<organism evidence="1 2">
    <name type="scientific">Zoogloea ramigera</name>
    <dbReference type="NCBI Taxonomy" id="350"/>
    <lineage>
        <taxon>Bacteria</taxon>
        <taxon>Pseudomonadati</taxon>
        <taxon>Pseudomonadota</taxon>
        <taxon>Betaproteobacteria</taxon>
        <taxon>Rhodocyclales</taxon>
        <taxon>Zoogloeaceae</taxon>
        <taxon>Zoogloea</taxon>
    </lineage>
</organism>
<sequence length="302" mass="32171">MTDIWTALAPQLAHLSPTQPREALALADTHRAEVAPPLVALLEALAADPAPARADGYVLHLYAMLLLAAWRDTRAYRPLAELGHLDEASIDEVFGQLVHDSYGRALASCCDGDIAPLTRLADAASASLWARAAALEALTLAALTGRAARGPVVDFLADFGAREALLLKDKPDAGAELELLDLLVVCLADLGAVEHLPTIREWFAAGLVDDSYATPADIAADIQRSPAECLAALQDAGRGLIDDVARETALWPAFHELPPVQLPPIPLGSLREPIRRDETKVGRNDPCPCGSGRKYKKCHGAN</sequence>